<dbReference type="PANTHER" id="PTHR38831:SF2">
    <property type="entry name" value="TYPE II SECRETION SYSTEM PROTEIN K"/>
    <property type="match status" value="1"/>
</dbReference>
<dbReference type="InterPro" id="IPR038072">
    <property type="entry name" value="GspK_central_sf"/>
</dbReference>
<dbReference type="Proteomes" id="UP000004200">
    <property type="component" value="Unassembled WGS sequence"/>
</dbReference>
<dbReference type="eggNOG" id="COG3156">
    <property type="taxonomic scope" value="Bacteria"/>
</dbReference>
<feature type="compositionally biased region" description="Polar residues" evidence="10">
    <location>
        <begin position="238"/>
        <end position="250"/>
    </location>
</feature>
<keyword evidence="5" id="KW-0997">Cell inner membrane</keyword>
<dbReference type="EMBL" id="AFWT01000013">
    <property type="protein sequence ID" value="EGV31316.1"/>
    <property type="molecule type" value="Genomic_DNA"/>
</dbReference>
<gene>
    <name evidence="13" type="ORF">ThidrDRAFT_2182</name>
</gene>
<dbReference type="Pfam" id="PF21687">
    <property type="entry name" value="T2SSK_1st"/>
    <property type="match status" value="1"/>
</dbReference>
<feature type="transmembrane region" description="Helical" evidence="11">
    <location>
        <begin position="12"/>
        <end position="31"/>
    </location>
</feature>
<dbReference type="PANTHER" id="PTHR38831">
    <property type="entry name" value="TYPE II SECRETION SYSTEM PROTEIN K"/>
    <property type="match status" value="1"/>
</dbReference>
<evidence type="ECO:0000256" key="8">
    <source>
        <dbReference type="ARBA" id="ARBA00022989"/>
    </source>
</evidence>
<keyword evidence="4" id="KW-1003">Cell membrane</keyword>
<evidence type="ECO:0000256" key="2">
    <source>
        <dbReference type="ARBA" id="ARBA00007246"/>
    </source>
</evidence>
<keyword evidence="6 11" id="KW-0812">Transmembrane</keyword>
<comment type="caution">
    <text evidence="13">The sequence shown here is derived from an EMBL/GenBank/DDBJ whole genome shotgun (WGS) entry which is preliminary data.</text>
</comment>
<dbReference type="InterPro" id="IPR049031">
    <property type="entry name" value="T2SSK_SAM-like_1st"/>
</dbReference>
<evidence type="ECO:0000256" key="11">
    <source>
        <dbReference type="SAM" id="Phobius"/>
    </source>
</evidence>
<evidence type="ECO:0000259" key="12">
    <source>
        <dbReference type="Pfam" id="PF21687"/>
    </source>
</evidence>
<comment type="subcellular location">
    <subcellularLocation>
        <location evidence="1">Cell inner membrane</location>
    </subcellularLocation>
</comment>
<evidence type="ECO:0000313" key="13">
    <source>
        <dbReference type="EMBL" id="EGV31316.1"/>
    </source>
</evidence>
<dbReference type="Gene3D" id="1.10.40.60">
    <property type="entry name" value="EpsJ-like"/>
    <property type="match status" value="1"/>
</dbReference>
<proteinExistence type="inferred from homology"/>
<evidence type="ECO:0000256" key="4">
    <source>
        <dbReference type="ARBA" id="ARBA00022475"/>
    </source>
</evidence>
<dbReference type="OrthoDB" id="9181871at2"/>
<evidence type="ECO:0000256" key="6">
    <source>
        <dbReference type="ARBA" id="ARBA00022692"/>
    </source>
</evidence>
<evidence type="ECO:0000256" key="1">
    <source>
        <dbReference type="ARBA" id="ARBA00004533"/>
    </source>
</evidence>
<evidence type="ECO:0000256" key="3">
    <source>
        <dbReference type="ARBA" id="ARBA00022448"/>
    </source>
</evidence>
<evidence type="ECO:0000313" key="14">
    <source>
        <dbReference type="Proteomes" id="UP000004200"/>
    </source>
</evidence>
<keyword evidence="3" id="KW-0813">Transport</keyword>
<dbReference type="SUPFAM" id="SSF158544">
    <property type="entry name" value="GspK insert domain-like"/>
    <property type="match status" value="1"/>
</dbReference>
<evidence type="ECO:0000256" key="10">
    <source>
        <dbReference type="SAM" id="MobiDB-lite"/>
    </source>
</evidence>
<dbReference type="AlphaFoldDB" id="G2E1L9"/>
<keyword evidence="9 11" id="KW-0472">Membrane</keyword>
<dbReference type="STRING" id="765913.ThidrDRAFT_2182"/>
<keyword evidence="8 11" id="KW-1133">Transmembrane helix</keyword>
<name>G2E1L9_9GAMM</name>
<sequence length="308" mass="33452">MKRPDRQRGIALMLVMWVLTLLTIMALGMTATQRTETALTENAVATARFRALADAAIAYAALSFMSRPSSTETEDQQDSSSVWLPNEAPKSWNFDGQMLILRVSNESSRINLNDAQPDLLRSLMEVVGVPEEEATSIAAAIVDWRDADDLVQLNGAEDDDYENAGLPLGAKDAPFDSVEELRQVMGMTEAIYRRLAPELTVTANGAVDEAFASPIVLATLQGISLEEAIEDVAERDQSTVPGATTPTTRNRGGPVYRIRVEDGAGDGRGHAMEAVFELDPGQDPPYFVDWRRYGVAHSAPIVVPSDDG</sequence>
<organism evidence="13 14">
    <name type="scientific">Thiorhodococcus drewsii AZ1</name>
    <dbReference type="NCBI Taxonomy" id="765913"/>
    <lineage>
        <taxon>Bacteria</taxon>
        <taxon>Pseudomonadati</taxon>
        <taxon>Pseudomonadota</taxon>
        <taxon>Gammaproteobacteria</taxon>
        <taxon>Chromatiales</taxon>
        <taxon>Chromatiaceae</taxon>
        <taxon>Thiorhodococcus</taxon>
    </lineage>
</organism>
<reference evidence="13 14" key="1">
    <citation type="submission" date="2011-06" db="EMBL/GenBank/DDBJ databases">
        <title>The draft genome of Thiorhodococcus drewsii AZ1.</title>
        <authorList>
            <consortium name="US DOE Joint Genome Institute (JGI-PGF)"/>
            <person name="Lucas S."/>
            <person name="Han J."/>
            <person name="Lapidus A."/>
            <person name="Cheng J.-F."/>
            <person name="Goodwin L."/>
            <person name="Pitluck S."/>
            <person name="Peters L."/>
            <person name="Land M.L."/>
            <person name="Hauser L."/>
            <person name="Vogl K."/>
            <person name="Liu Z."/>
            <person name="Imhoff J."/>
            <person name="Thiel V."/>
            <person name="Frigaard N.-U."/>
            <person name="Bryant D.A."/>
            <person name="Woyke T.J."/>
        </authorList>
    </citation>
    <scope>NUCLEOTIDE SEQUENCE [LARGE SCALE GENOMIC DNA]</scope>
    <source>
        <strain evidence="13 14">AZ1</strain>
    </source>
</reference>
<protein>
    <submittedName>
        <fullName evidence="13">General secretion pathway protein K</fullName>
    </submittedName>
</protein>
<evidence type="ECO:0000256" key="5">
    <source>
        <dbReference type="ARBA" id="ARBA00022519"/>
    </source>
</evidence>
<accession>G2E1L9</accession>
<dbReference type="RefSeq" id="WP_007040895.1">
    <property type="nucleotide sequence ID" value="NZ_AFWT01000013.1"/>
</dbReference>
<feature type="region of interest" description="Disordered" evidence="10">
    <location>
        <begin position="233"/>
        <end position="253"/>
    </location>
</feature>
<feature type="domain" description="T2SS protein K first SAM-like" evidence="12">
    <location>
        <begin position="113"/>
        <end position="202"/>
    </location>
</feature>
<dbReference type="GO" id="GO:0009306">
    <property type="term" value="P:protein secretion"/>
    <property type="evidence" value="ECO:0007669"/>
    <property type="project" value="InterPro"/>
</dbReference>
<comment type="similarity">
    <text evidence="2">Belongs to the GSP K family.</text>
</comment>
<evidence type="ECO:0000256" key="7">
    <source>
        <dbReference type="ARBA" id="ARBA00022927"/>
    </source>
</evidence>
<keyword evidence="14" id="KW-1185">Reference proteome</keyword>
<dbReference type="InterPro" id="IPR005628">
    <property type="entry name" value="GspK"/>
</dbReference>
<keyword evidence="7" id="KW-0653">Protein transport</keyword>
<evidence type="ECO:0000256" key="9">
    <source>
        <dbReference type="ARBA" id="ARBA00023136"/>
    </source>
</evidence>
<dbReference type="GO" id="GO:0005886">
    <property type="term" value="C:plasma membrane"/>
    <property type="evidence" value="ECO:0007669"/>
    <property type="project" value="UniProtKB-SubCell"/>
</dbReference>